<dbReference type="EMBL" id="CATWAF010000005">
    <property type="protein sequence ID" value="CAJ0701673.1"/>
    <property type="molecule type" value="Genomic_DNA"/>
</dbReference>
<dbReference type="AlphaFoldDB" id="A0AAD2B4S9"/>
<keyword evidence="3" id="KW-1185">Reference proteome</keyword>
<reference evidence="2 3" key="1">
    <citation type="submission" date="2023-07" db="EMBL/GenBank/DDBJ databases">
        <authorList>
            <person name="Peeters C."/>
        </authorList>
    </citation>
    <scope>NUCLEOTIDE SEQUENCE [LARGE SCALE GENOMIC DNA]</scope>
    <source>
        <strain evidence="2 3">LMG 18091</strain>
    </source>
</reference>
<proteinExistence type="predicted"/>
<dbReference type="RefSeq" id="WP_316870797.1">
    <property type="nucleotide sequence ID" value="NZ_CATWAF010000005.1"/>
</dbReference>
<dbReference type="GO" id="GO:0015074">
    <property type="term" value="P:DNA integration"/>
    <property type="evidence" value="ECO:0007669"/>
    <property type="project" value="InterPro"/>
</dbReference>
<dbReference type="Gene3D" id="1.10.443.10">
    <property type="entry name" value="Intergrase catalytic core"/>
    <property type="match status" value="1"/>
</dbReference>
<dbReference type="CDD" id="cd00397">
    <property type="entry name" value="DNA_BRE_C"/>
    <property type="match status" value="1"/>
</dbReference>
<evidence type="ECO:0000313" key="2">
    <source>
        <dbReference type="EMBL" id="CAJ0701673.1"/>
    </source>
</evidence>
<sequence>MATLEHIRFVPHHCDVVGGNVSYTLAPHGRIIQTLPQIFWSDHTPWREANLWAVERARSGAVVLETIESNLRDLADYANFLELRNLQWFTFPTRKDERCLVQYRGALIEARNDGKISPSTATVRMRHIIQFYRWVQLRGLLCPASPLWCDKTVFIKYFDAVGFERTLVRLTSDLAIPNRARPGERLEDGLLPVSVGERDAILTFARQSASPELFRILSLGFFTGMRLGTICDLKVQTLEDAVPDPSAPGLYRLAVGPGASPPVHTKFEVTGQVWIPQPLLEDLLAYAGSTRRLLREAKASPENRHLLFLTRFGHGYGRRGSDQSTAVNVEMSSFRRSGVALGLAVLRNFHVHQTRCTFATELARLIIGAGSPVHAVAIVKDALLHRDEATTFRYIKFIQKAAAKEATANAFMAAFTGIVNAADVTGGKHA</sequence>
<dbReference type="Proteomes" id="UP001189915">
    <property type="component" value="Unassembled WGS sequence"/>
</dbReference>
<accession>A0AAD2B4S9</accession>
<dbReference type="InterPro" id="IPR011010">
    <property type="entry name" value="DNA_brk_join_enz"/>
</dbReference>
<dbReference type="GO" id="GO:0003677">
    <property type="term" value="F:DNA binding"/>
    <property type="evidence" value="ECO:0007669"/>
    <property type="project" value="InterPro"/>
</dbReference>
<keyword evidence="1" id="KW-0233">DNA recombination</keyword>
<dbReference type="GO" id="GO:0006310">
    <property type="term" value="P:DNA recombination"/>
    <property type="evidence" value="ECO:0007669"/>
    <property type="project" value="UniProtKB-KW"/>
</dbReference>
<comment type="caution">
    <text evidence="2">The sequence shown here is derived from an EMBL/GenBank/DDBJ whole genome shotgun (WGS) entry which is preliminary data.</text>
</comment>
<organism evidence="2 3">
    <name type="scientific">Ralstonia wenshanensis</name>
    <dbReference type="NCBI Taxonomy" id="2842456"/>
    <lineage>
        <taxon>Bacteria</taxon>
        <taxon>Pseudomonadati</taxon>
        <taxon>Pseudomonadota</taxon>
        <taxon>Betaproteobacteria</taxon>
        <taxon>Burkholderiales</taxon>
        <taxon>Burkholderiaceae</taxon>
        <taxon>Ralstonia</taxon>
    </lineage>
</organism>
<evidence type="ECO:0000256" key="1">
    <source>
        <dbReference type="ARBA" id="ARBA00023172"/>
    </source>
</evidence>
<protein>
    <recommendedName>
        <fullName evidence="4">Integrase</fullName>
    </recommendedName>
</protein>
<gene>
    <name evidence="2" type="ORF">LMG18091_03493</name>
</gene>
<dbReference type="SUPFAM" id="SSF56349">
    <property type="entry name" value="DNA breaking-rejoining enzymes"/>
    <property type="match status" value="1"/>
</dbReference>
<evidence type="ECO:0008006" key="4">
    <source>
        <dbReference type="Google" id="ProtNLM"/>
    </source>
</evidence>
<dbReference type="InterPro" id="IPR013762">
    <property type="entry name" value="Integrase-like_cat_sf"/>
</dbReference>
<evidence type="ECO:0000313" key="3">
    <source>
        <dbReference type="Proteomes" id="UP001189915"/>
    </source>
</evidence>
<name>A0AAD2B4S9_9RALS</name>